<organism evidence="3 4">
    <name type="scientific">Actinomadura fibrosa</name>
    <dbReference type="NCBI Taxonomy" id="111802"/>
    <lineage>
        <taxon>Bacteria</taxon>
        <taxon>Bacillati</taxon>
        <taxon>Actinomycetota</taxon>
        <taxon>Actinomycetes</taxon>
        <taxon>Streptosporangiales</taxon>
        <taxon>Thermomonosporaceae</taxon>
        <taxon>Actinomadura</taxon>
    </lineage>
</organism>
<sequence>MAGSARRPGTRALALVSALVLAAAGLAGCSGGGDGKHAASTATVRPPVSPLTAPTRSAVPAPPLKLRTPNDPAGGEGARITWPTLKSVGVPAGTRLKDSGPITIRKRGTVIDGLRVRTEINVDASDVTIRNTHLIAEGEWGIIQRRGASNLRVENVEINGDGRRKAQFGILNQGGMITVRKVHVHTVSDGIGTDHGLIEDSIVRNLKEFPGDHVACIASNSGPAPGLKLVIRHNVALNPLSQTSAISIYQDFGRAYDVTLDGNLLAGGGYALYGGKGRFGTSSNIRIVRNVFSRRIYKNGGFFGPVTSFEPNGKGNVWSGNIWEDTGRPVQP</sequence>
<proteinExistence type="predicted"/>
<gene>
    <name evidence="3" type="ORF">ACFQZM_26930</name>
</gene>
<feature type="signal peptide" evidence="2">
    <location>
        <begin position="1"/>
        <end position="22"/>
    </location>
</feature>
<dbReference type="InterPro" id="IPR011050">
    <property type="entry name" value="Pectin_lyase_fold/virulence"/>
</dbReference>
<protein>
    <recommendedName>
        <fullName evidence="5">Right handed beta helix domain-containing protein</fullName>
    </recommendedName>
</protein>
<keyword evidence="4" id="KW-1185">Reference proteome</keyword>
<dbReference type="PROSITE" id="PS51257">
    <property type="entry name" value="PROKAR_LIPOPROTEIN"/>
    <property type="match status" value="1"/>
</dbReference>
<evidence type="ECO:0000313" key="4">
    <source>
        <dbReference type="Proteomes" id="UP001597063"/>
    </source>
</evidence>
<evidence type="ECO:0000313" key="3">
    <source>
        <dbReference type="EMBL" id="MFD0688155.1"/>
    </source>
</evidence>
<feature type="chain" id="PRO_5047304879" description="Right handed beta helix domain-containing protein" evidence="2">
    <location>
        <begin position="23"/>
        <end position="332"/>
    </location>
</feature>
<evidence type="ECO:0000256" key="2">
    <source>
        <dbReference type="SAM" id="SignalP"/>
    </source>
</evidence>
<evidence type="ECO:0008006" key="5">
    <source>
        <dbReference type="Google" id="ProtNLM"/>
    </source>
</evidence>
<dbReference type="Proteomes" id="UP001597063">
    <property type="component" value="Unassembled WGS sequence"/>
</dbReference>
<reference evidence="4" key="1">
    <citation type="journal article" date="2019" name="Int. J. Syst. Evol. Microbiol.">
        <title>The Global Catalogue of Microorganisms (GCM) 10K type strain sequencing project: providing services to taxonomists for standard genome sequencing and annotation.</title>
        <authorList>
            <consortium name="The Broad Institute Genomics Platform"/>
            <consortium name="The Broad Institute Genome Sequencing Center for Infectious Disease"/>
            <person name="Wu L."/>
            <person name="Ma J."/>
        </authorList>
    </citation>
    <scope>NUCLEOTIDE SEQUENCE [LARGE SCALE GENOMIC DNA]</scope>
    <source>
        <strain evidence="4">JCM 9371</strain>
    </source>
</reference>
<dbReference type="Gene3D" id="2.160.20.10">
    <property type="entry name" value="Single-stranded right-handed beta-helix, Pectin lyase-like"/>
    <property type="match status" value="1"/>
</dbReference>
<keyword evidence="2" id="KW-0732">Signal</keyword>
<name>A0ABW2XUD1_9ACTN</name>
<dbReference type="SUPFAM" id="SSF51126">
    <property type="entry name" value="Pectin lyase-like"/>
    <property type="match status" value="1"/>
</dbReference>
<accession>A0ABW2XUD1</accession>
<evidence type="ECO:0000256" key="1">
    <source>
        <dbReference type="SAM" id="MobiDB-lite"/>
    </source>
</evidence>
<comment type="caution">
    <text evidence="3">The sequence shown here is derived from an EMBL/GenBank/DDBJ whole genome shotgun (WGS) entry which is preliminary data.</text>
</comment>
<dbReference type="InterPro" id="IPR012334">
    <property type="entry name" value="Pectin_lyas_fold"/>
</dbReference>
<dbReference type="EMBL" id="JBHTGP010000013">
    <property type="protein sequence ID" value="MFD0688155.1"/>
    <property type="molecule type" value="Genomic_DNA"/>
</dbReference>
<dbReference type="RefSeq" id="WP_131759660.1">
    <property type="nucleotide sequence ID" value="NZ_CAACUY010000086.1"/>
</dbReference>
<feature type="region of interest" description="Disordered" evidence="1">
    <location>
        <begin position="32"/>
        <end position="79"/>
    </location>
</feature>